<organism evidence="3 4">
    <name type="scientific">Candidatus Ruania gallistercoris</name>
    <dbReference type="NCBI Taxonomy" id="2838746"/>
    <lineage>
        <taxon>Bacteria</taxon>
        <taxon>Bacillati</taxon>
        <taxon>Actinomycetota</taxon>
        <taxon>Actinomycetes</taxon>
        <taxon>Micrococcales</taxon>
        <taxon>Ruaniaceae</taxon>
        <taxon>Ruania</taxon>
    </lineage>
</organism>
<feature type="chain" id="PRO_5039087491" evidence="2">
    <location>
        <begin position="24"/>
        <end position="552"/>
    </location>
</feature>
<reference evidence="3" key="2">
    <citation type="submission" date="2021-04" db="EMBL/GenBank/DDBJ databases">
        <authorList>
            <person name="Gilroy R."/>
        </authorList>
    </citation>
    <scope>NUCLEOTIDE SEQUENCE</scope>
    <source>
        <strain evidence="3">ChiGjej4B4-7305</strain>
    </source>
</reference>
<accession>A0A9D2ECH1</accession>
<sequence>MRSTHTRAAAVTGALALVLTAAACSTESLGGGGGDAPDASALEEQMVGAMEDYEVGTTFVATEPVEFSLLYRDHPNYAFDPEWSFVQHLAEDHNVTFDYVNVPLSDWTQRRNILFSAGDAPSIIPSTYTGEVDQFVPSGSMLPISEYLEFMPNFTAKIEEWGLTEDLDRTRNEDGNFYVLPGLLETPKPDYTIAIRADLWEGAGLTEDPATWEEFADQLEVIQETYPEIEYPFSDRWSMDAPIQATLQAASGNFGTEAGWGYGDGVTWNGSEFEYTGASQGYHDLLAYFADLIERGLMDPESLTQDDDAAQAKLVNGDSAAIGSNSQEILNYRSAFADAGSSEAELRQIVVPAGPAGNRMDAGTGGRFESGIAFSASAAEEDNFVAMLQFVDWLYYSDEGLEFAKWGLEEETFTTDADGSRTLVDSIDINGLNPGAPEALNTDYGYHNGVWMLAHGSNQDLLDSMLRPEVVEFRAAMNEKEVADPGPAIQFDELQQEQAALLQSALEDMVMQNTAQFLLGQRPLSEWDAYVSELEGAGMSDYVDLVNEAAAD</sequence>
<dbReference type="Gene3D" id="3.40.190.10">
    <property type="entry name" value="Periplasmic binding protein-like II"/>
    <property type="match status" value="2"/>
</dbReference>
<evidence type="ECO:0000313" key="4">
    <source>
        <dbReference type="Proteomes" id="UP000824037"/>
    </source>
</evidence>
<dbReference type="InterPro" id="IPR050490">
    <property type="entry name" value="Bact_solute-bd_prot1"/>
</dbReference>
<name>A0A9D2ECH1_9MICO</name>
<dbReference type="PANTHER" id="PTHR43649">
    <property type="entry name" value="ARABINOSE-BINDING PROTEIN-RELATED"/>
    <property type="match status" value="1"/>
</dbReference>
<reference evidence="3" key="1">
    <citation type="journal article" date="2021" name="PeerJ">
        <title>Extensive microbial diversity within the chicken gut microbiome revealed by metagenomics and culture.</title>
        <authorList>
            <person name="Gilroy R."/>
            <person name="Ravi A."/>
            <person name="Getino M."/>
            <person name="Pursley I."/>
            <person name="Horton D.L."/>
            <person name="Alikhan N.F."/>
            <person name="Baker D."/>
            <person name="Gharbi K."/>
            <person name="Hall N."/>
            <person name="Watson M."/>
            <person name="Adriaenssens E.M."/>
            <person name="Foster-Nyarko E."/>
            <person name="Jarju S."/>
            <person name="Secka A."/>
            <person name="Antonio M."/>
            <person name="Oren A."/>
            <person name="Chaudhuri R.R."/>
            <person name="La Ragione R."/>
            <person name="Hildebrand F."/>
            <person name="Pallen M.J."/>
        </authorList>
    </citation>
    <scope>NUCLEOTIDE SEQUENCE</scope>
    <source>
        <strain evidence="3">ChiGjej4B4-7305</strain>
    </source>
</reference>
<comment type="caution">
    <text evidence="3">The sequence shown here is derived from an EMBL/GenBank/DDBJ whole genome shotgun (WGS) entry which is preliminary data.</text>
</comment>
<protein>
    <submittedName>
        <fullName evidence="3">Sugar ABC transporter substrate-binding protein</fullName>
    </submittedName>
</protein>
<evidence type="ECO:0000256" key="2">
    <source>
        <dbReference type="SAM" id="SignalP"/>
    </source>
</evidence>
<gene>
    <name evidence="3" type="ORF">H9815_03610</name>
</gene>
<dbReference type="SUPFAM" id="SSF53850">
    <property type="entry name" value="Periplasmic binding protein-like II"/>
    <property type="match status" value="1"/>
</dbReference>
<feature type="signal peptide" evidence="2">
    <location>
        <begin position="1"/>
        <end position="23"/>
    </location>
</feature>
<dbReference type="Proteomes" id="UP000824037">
    <property type="component" value="Unassembled WGS sequence"/>
</dbReference>
<proteinExistence type="predicted"/>
<dbReference type="AlphaFoldDB" id="A0A9D2ECH1"/>
<dbReference type="EMBL" id="DXBY01000059">
    <property type="protein sequence ID" value="HIZ34842.1"/>
    <property type="molecule type" value="Genomic_DNA"/>
</dbReference>
<evidence type="ECO:0000256" key="1">
    <source>
        <dbReference type="ARBA" id="ARBA00022729"/>
    </source>
</evidence>
<dbReference type="PROSITE" id="PS51257">
    <property type="entry name" value="PROKAR_LIPOPROTEIN"/>
    <property type="match status" value="1"/>
</dbReference>
<dbReference type="PANTHER" id="PTHR43649:SF33">
    <property type="entry name" value="POLYGALACTURONAN_RHAMNOGALACTURONAN-BINDING PROTEIN YTCQ"/>
    <property type="match status" value="1"/>
</dbReference>
<evidence type="ECO:0000313" key="3">
    <source>
        <dbReference type="EMBL" id="HIZ34842.1"/>
    </source>
</evidence>
<keyword evidence="1 2" id="KW-0732">Signal</keyword>